<dbReference type="RefSeq" id="WP_079721149.1">
    <property type="nucleotide sequence ID" value="NZ_FUYY01000004.1"/>
</dbReference>
<dbReference type="SMART" id="SM00450">
    <property type="entry name" value="RHOD"/>
    <property type="match status" value="1"/>
</dbReference>
<keyword evidence="2" id="KW-0808">Transferase</keyword>
<keyword evidence="3" id="KW-1185">Reference proteome</keyword>
<dbReference type="InterPro" id="IPR050229">
    <property type="entry name" value="GlpE_sulfurtransferase"/>
</dbReference>
<feature type="domain" description="Rhodanese" evidence="1">
    <location>
        <begin position="21"/>
        <end position="106"/>
    </location>
</feature>
<organism evidence="2 3">
    <name type="scientific">Salegentibacter holothuriorum</name>
    <dbReference type="NCBI Taxonomy" id="241145"/>
    <lineage>
        <taxon>Bacteria</taxon>
        <taxon>Pseudomonadati</taxon>
        <taxon>Bacteroidota</taxon>
        <taxon>Flavobacteriia</taxon>
        <taxon>Flavobacteriales</taxon>
        <taxon>Flavobacteriaceae</taxon>
        <taxon>Salegentibacter</taxon>
    </lineage>
</organism>
<evidence type="ECO:0000313" key="2">
    <source>
        <dbReference type="EMBL" id="SKB65247.1"/>
    </source>
</evidence>
<dbReference type="Pfam" id="PF00581">
    <property type="entry name" value="Rhodanese"/>
    <property type="match status" value="1"/>
</dbReference>
<reference evidence="3" key="1">
    <citation type="submission" date="2017-02" db="EMBL/GenBank/DDBJ databases">
        <authorList>
            <person name="Varghese N."/>
            <person name="Submissions S."/>
        </authorList>
    </citation>
    <scope>NUCLEOTIDE SEQUENCE [LARGE SCALE GENOMIC DNA]</scope>
    <source>
        <strain evidence="3">DSM 23405</strain>
    </source>
</reference>
<name>A0A1T5D0T9_9FLAO</name>
<dbReference type="PROSITE" id="PS50206">
    <property type="entry name" value="RHODANESE_3"/>
    <property type="match status" value="1"/>
</dbReference>
<dbReference type="EMBL" id="FUYY01000004">
    <property type="protein sequence ID" value="SKB65247.1"/>
    <property type="molecule type" value="Genomic_DNA"/>
</dbReference>
<dbReference type="Gene3D" id="3.40.250.10">
    <property type="entry name" value="Rhodanese-like domain"/>
    <property type="match status" value="1"/>
</dbReference>
<dbReference type="GO" id="GO:0016740">
    <property type="term" value="F:transferase activity"/>
    <property type="evidence" value="ECO:0007669"/>
    <property type="project" value="UniProtKB-KW"/>
</dbReference>
<dbReference type="PANTHER" id="PTHR43031:SF1">
    <property type="entry name" value="PYRIDINE NUCLEOTIDE-DISULPHIDE OXIDOREDUCTASE"/>
    <property type="match status" value="1"/>
</dbReference>
<dbReference type="PANTHER" id="PTHR43031">
    <property type="entry name" value="FAD-DEPENDENT OXIDOREDUCTASE"/>
    <property type="match status" value="1"/>
</dbReference>
<dbReference type="OrthoDB" id="9800872at2"/>
<evidence type="ECO:0000259" key="1">
    <source>
        <dbReference type="PROSITE" id="PS50206"/>
    </source>
</evidence>
<dbReference type="InterPro" id="IPR036873">
    <property type="entry name" value="Rhodanese-like_dom_sf"/>
</dbReference>
<dbReference type="AlphaFoldDB" id="A0A1T5D0T9"/>
<dbReference type="Proteomes" id="UP000190230">
    <property type="component" value="Unassembled WGS sequence"/>
</dbReference>
<dbReference type="SUPFAM" id="SSF52821">
    <property type="entry name" value="Rhodanese/Cell cycle control phosphatase"/>
    <property type="match status" value="1"/>
</dbReference>
<dbReference type="InterPro" id="IPR001763">
    <property type="entry name" value="Rhodanese-like_dom"/>
</dbReference>
<evidence type="ECO:0000313" key="3">
    <source>
        <dbReference type="Proteomes" id="UP000190230"/>
    </source>
</evidence>
<dbReference type="CDD" id="cd00158">
    <property type="entry name" value="RHOD"/>
    <property type="match status" value="1"/>
</dbReference>
<sequence length="106" mass="11525">MIAKLKELLGIKPAPNYRELLQEGGIIIDVRTKAEFSGGHIKGSKNIPLQTLNTNLNKLKDKNQPIITCCASGMRSASAKSMLKSNGFSNVHNGGSWARLNGRISY</sequence>
<gene>
    <name evidence="2" type="ORF">SAMN05660776_2294</name>
</gene>
<protein>
    <submittedName>
        <fullName evidence="2">Rhodanese-related sulfurtransferase</fullName>
    </submittedName>
</protein>
<accession>A0A1T5D0T9</accession>
<dbReference type="STRING" id="241145.SAMN05660776_2294"/>
<proteinExistence type="predicted"/>